<feature type="transmembrane region" description="Helical" evidence="8">
    <location>
        <begin position="282"/>
        <end position="308"/>
    </location>
</feature>
<comment type="similarity">
    <text evidence="2">Belongs to the TMEM161 family.</text>
</comment>
<dbReference type="EMBL" id="LR023327">
    <property type="protein sequence ID" value="SVE92946.1"/>
    <property type="molecule type" value="mRNA"/>
</dbReference>
<feature type="region of interest" description="Disordered" evidence="7">
    <location>
        <begin position="56"/>
        <end position="80"/>
    </location>
</feature>
<keyword evidence="5 8" id="KW-0472">Membrane</keyword>
<dbReference type="InterPro" id="IPR019395">
    <property type="entry name" value="Transmembrane_161A/B"/>
</dbReference>
<evidence type="ECO:0000256" key="1">
    <source>
        <dbReference type="ARBA" id="ARBA00004141"/>
    </source>
</evidence>
<feature type="transmembrane region" description="Helical" evidence="8">
    <location>
        <begin position="150"/>
        <end position="171"/>
    </location>
</feature>
<evidence type="ECO:0000256" key="9">
    <source>
        <dbReference type="SAM" id="SignalP"/>
    </source>
</evidence>
<evidence type="ECO:0000256" key="7">
    <source>
        <dbReference type="SAM" id="MobiDB-lite"/>
    </source>
</evidence>
<feature type="transmembrane region" description="Helical" evidence="8">
    <location>
        <begin position="115"/>
        <end position="138"/>
    </location>
</feature>
<gene>
    <name evidence="10" type="primary">EOG090X04CK</name>
</gene>
<proteinExistence type="evidence at transcript level"/>
<keyword evidence="4 8" id="KW-1133">Transmembrane helix</keyword>
<comment type="subcellular location">
    <subcellularLocation>
        <location evidence="1">Membrane</location>
        <topology evidence="1">Multi-pass membrane protein</topology>
    </subcellularLocation>
</comment>
<feature type="transmembrane region" description="Helical" evidence="8">
    <location>
        <begin position="239"/>
        <end position="261"/>
    </location>
</feature>
<organism evidence="10">
    <name type="scientific">Moina brachiata</name>
    <dbReference type="NCBI Taxonomy" id="675436"/>
    <lineage>
        <taxon>Eukaryota</taxon>
        <taxon>Metazoa</taxon>
        <taxon>Ecdysozoa</taxon>
        <taxon>Arthropoda</taxon>
        <taxon>Crustacea</taxon>
        <taxon>Branchiopoda</taxon>
        <taxon>Diplostraca</taxon>
        <taxon>Cladocera</taxon>
        <taxon>Anomopoda</taxon>
        <taxon>Moinidae</taxon>
        <taxon>Moina</taxon>
    </lineage>
</organism>
<dbReference type="Pfam" id="PF10268">
    <property type="entry name" value="Tmemb_161AB"/>
    <property type="match status" value="1"/>
</dbReference>
<sequence>MAVLGVQLIVTLLTISIMQKVSTRFSFGKWLLCQTGLVYYRYPTDMELRKLAGLPIPKAKPKPKEGEHKRGKHKKKREEPVEDKTFNVPKNLDIQLASSKIMPVDVVQLKFFTEFVWLVDYTIFVLFVYVITEVYYGFYPKATQEVNLSMLWCLLLIGFALKSLCSVTGLYFWSNEAAAERSLVLVGGSFCFVLALALLLIDESKLEVGLDAAYSAFNQSAAVFLEHQSLDSEGPASKLILKLCFAVWCGITGALFVFPGLRVSRMHWDALRYCQERFVSKMFIYINLVSPFLLALLWVRPLARYYFANRVFSSMDGPLMSEAAFESMRLWLCLTLSLLRIVSAPSCFQAYLNMAQTRIESMKKEAGRISNVELQRKVAIILYYLCVVGLQYVAPIVLCIGLTLMNKSMGGYGWFGQHALDKEQCTLQPDKTVTISNLLSSEDNSLSSARDQWLIALSSFRQIFSYEVFKGVFGFGNWWMQFLSFATIGCGLAYQSYFDDV</sequence>
<evidence type="ECO:0000256" key="8">
    <source>
        <dbReference type="SAM" id="Phobius"/>
    </source>
</evidence>
<feature type="chain" id="PRO_5021306260" evidence="9">
    <location>
        <begin position="24"/>
        <end position="501"/>
    </location>
</feature>
<evidence type="ECO:0000256" key="3">
    <source>
        <dbReference type="ARBA" id="ARBA00022692"/>
    </source>
</evidence>
<dbReference type="PANTHER" id="PTHR13624">
    <property type="entry name" value="RE42071P"/>
    <property type="match status" value="1"/>
</dbReference>
<dbReference type="GO" id="GO:0016020">
    <property type="term" value="C:membrane"/>
    <property type="evidence" value="ECO:0007669"/>
    <property type="project" value="UniProtKB-SubCell"/>
</dbReference>
<feature type="signal peptide" evidence="9">
    <location>
        <begin position="1"/>
        <end position="23"/>
    </location>
</feature>
<keyword evidence="3 8" id="KW-0812">Transmembrane</keyword>
<keyword evidence="9" id="KW-0732">Signal</keyword>
<evidence type="ECO:0000256" key="2">
    <source>
        <dbReference type="ARBA" id="ARBA00009706"/>
    </source>
</evidence>
<evidence type="ECO:0000256" key="4">
    <source>
        <dbReference type="ARBA" id="ARBA00022989"/>
    </source>
</evidence>
<name>A0A4Y7NK26_9CRUS</name>
<evidence type="ECO:0000313" key="10">
    <source>
        <dbReference type="EMBL" id="SVE92946.1"/>
    </source>
</evidence>
<dbReference type="AlphaFoldDB" id="A0A4Y7NK26"/>
<feature type="transmembrane region" description="Helical" evidence="8">
    <location>
        <begin position="381"/>
        <end position="405"/>
    </location>
</feature>
<protein>
    <submittedName>
        <fullName evidence="10">EOG090X04CK</fullName>
    </submittedName>
</protein>
<dbReference type="PANTHER" id="PTHR13624:SF6">
    <property type="entry name" value="EMEI"/>
    <property type="match status" value="1"/>
</dbReference>
<evidence type="ECO:0000256" key="6">
    <source>
        <dbReference type="ARBA" id="ARBA00023180"/>
    </source>
</evidence>
<feature type="transmembrane region" description="Helical" evidence="8">
    <location>
        <begin position="183"/>
        <end position="201"/>
    </location>
</feature>
<accession>A0A4Y7NK26</accession>
<reference evidence="10" key="1">
    <citation type="submission" date="2018-08" db="EMBL/GenBank/DDBJ databases">
        <authorList>
            <person name="Cornetti L."/>
        </authorList>
    </citation>
    <scope>NUCLEOTIDE SEQUENCE</scope>
    <source>
        <strain evidence="10">DE-FRO-2-1</strain>
    </source>
</reference>
<feature type="transmembrane region" description="Helical" evidence="8">
    <location>
        <begin position="478"/>
        <end position="498"/>
    </location>
</feature>
<evidence type="ECO:0000256" key="5">
    <source>
        <dbReference type="ARBA" id="ARBA00023136"/>
    </source>
</evidence>
<keyword evidence="6" id="KW-0325">Glycoprotein</keyword>